<feature type="non-terminal residue" evidence="1">
    <location>
        <position position="1"/>
    </location>
</feature>
<dbReference type="Proteomes" id="UP001279734">
    <property type="component" value="Unassembled WGS sequence"/>
</dbReference>
<gene>
    <name evidence="1" type="ORF">Nepgr_025325</name>
</gene>
<comment type="caution">
    <text evidence="1">The sequence shown here is derived from an EMBL/GenBank/DDBJ whole genome shotgun (WGS) entry which is preliminary data.</text>
</comment>
<dbReference type="EMBL" id="BSYO01000026">
    <property type="protein sequence ID" value="GMH23482.1"/>
    <property type="molecule type" value="Genomic_DNA"/>
</dbReference>
<accession>A0AAD3T683</accession>
<keyword evidence="2" id="KW-1185">Reference proteome</keyword>
<sequence>EQSSRAAISVENRDRDHLSTLQQEVVEERFHEKFHTSAKEAPPTRRPQSKKINKLEQRLVQQYTTNFGSRMIKIVNKCITSGLQH</sequence>
<protein>
    <submittedName>
        <fullName evidence="1">Uncharacterized protein</fullName>
    </submittedName>
</protein>
<organism evidence="1 2">
    <name type="scientific">Nepenthes gracilis</name>
    <name type="common">Slender pitcher plant</name>
    <dbReference type="NCBI Taxonomy" id="150966"/>
    <lineage>
        <taxon>Eukaryota</taxon>
        <taxon>Viridiplantae</taxon>
        <taxon>Streptophyta</taxon>
        <taxon>Embryophyta</taxon>
        <taxon>Tracheophyta</taxon>
        <taxon>Spermatophyta</taxon>
        <taxon>Magnoliopsida</taxon>
        <taxon>eudicotyledons</taxon>
        <taxon>Gunneridae</taxon>
        <taxon>Pentapetalae</taxon>
        <taxon>Caryophyllales</taxon>
        <taxon>Nepenthaceae</taxon>
        <taxon>Nepenthes</taxon>
    </lineage>
</organism>
<proteinExistence type="predicted"/>
<evidence type="ECO:0000313" key="1">
    <source>
        <dbReference type="EMBL" id="GMH23482.1"/>
    </source>
</evidence>
<evidence type="ECO:0000313" key="2">
    <source>
        <dbReference type="Proteomes" id="UP001279734"/>
    </source>
</evidence>
<dbReference type="AlphaFoldDB" id="A0AAD3T683"/>
<reference evidence="1" key="1">
    <citation type="submission" date="2023-05" db="EMBL/GenBank/DDBJ databases">
        <title>Nepenthes gracilis genome sequencing.</title>
        <authorList>
            <person name="Fukushima K."/>
        </authorList>
    </citation>
    <scope>NUCLEOTIDE SEQUENCE</scope>
    <source>
        <strain evidence="1">SING2019-196</strain>
    </source>
</reference>
<name>A0AAD3T683_NEPGR</name>